<dbReference type="EMBL" id="LT669839">
    <property type="protein sequence ID" value="SHD76858.1"/>
    <property type="molecule type" value="Genomic_DNA"/>
</dbReference>
<feature type="transmembrane region" description="Helical" evidence="7">
    <location>
        <begin position="57"/>
        <end position="79"/>
    </location>
</feature>
<dbReference type="Pfam" id="PF03600">
    <property type="entry name" value="CitMHS"/>
    <property type="match status" value="1"/>
</dbReference>
<evidence type="ECO:0000256" key="7">
    <source>
        <dbReference type="SAM" id="Phobius"/>
    </source>
</evidence>
<comment type="subcellular location">
    <subcellularLocation>
        <location evidence="1">Membrane</location>
        <topology evidence="1">Multi-pass membrane protein</topology>
    </subcellularLocation>
</comment>
<feature type="transmembrane region" description="Helical" evidence="7">
    <location>
        <begin position="28"/>
        <end position="45"/>
    </location>
</feature>
<accession>A0A1M4PMY5</accession>
<dbReference type="AlphaFoldDB" id="A0A1M4PMY5"/>
<feature type="transmembrane region" description="Helical" evidence="7">
    <location>
        <begin position="6"/>
        <end position="21"/>
    </location>
</feature>
<keyword evidence="5 7" id="KW-1133">Transmembrane helix</keyword>
<evidence type="ECO:0000256" key="3">
    <source>
        <dbReference type="ARBA" id="ARBA00022692"/>
    </source>
</evidence>
<protein>
    <recommendedName>
        <fullName evidence="8">Citrate transporter-like domain-containing protein</fullName>
    </recommendedName>
</protein>
<organism evidence="9 10">
    <name type="scientific">[Clostridium] ultunense Esp</name>
    <dbReference type="NCBI Taxonomy" id="1288971"/>
    <lineage>
        <taxon>Bacteria</taxon>
        <taxon>Bacillati</taxon>
        <taxon>Bacillota</taxon>
        <taxon>Tissierellia</taxon>
        <taxon>Tissierellales</taxon>
        <taxon>Tepidimicrobiaceae</taxon>
        <taxon>Schnuerera</taxon>
    </lineage>
</organism>
<dbReference type="InterPro" id="IPR004680">
    <property type="entry name" value="Cit_transptr-like_dom"/>
</dbReference>
<keyword evidence="3 7" id="KW-0812">Transmembrane</keyword>
<evidence type="ECO:0000256" key="6">
    <source>
        <dbReference type="ARBA" id="ARBA00023136"/>
    </source>
</evidence>
<dbReference type="Proteomes" id="UP000245423">
    <property type="component" value="Chromosome 1"/>
</dbReference>
<gene>
    <name evidence="9" type="ORF">CUESP1_1494</name>
</gene>
<dbReference type="PANTHER" id="PTHR43652:SF1">
    <property type="entry name" value="RESPONSE REGULATOR"/>
    <property type="match status" value="1"/>
</dbReference>
<reference evidence="9 10" key="1">
    <citation type="submission" date="2016-11" db="EMBL/GenBank/DDBJ databases">
        <authorList>
            <person name="Manzoor S."/>
        </authorList>
    </citation>
    <scope>NUCLEOTIDE SEQUENCE [LARGE SCALE GENOMIC DNA]</scope>
    <source>
        <strain evidence="9">Clostridium ultunense strain Esp</strain>
    </source>
</reference>
<sequence length="168" mass="17592">MTLQAILAIIVFFAAVILLIWKPIHPILIGAGIPITLALLGILDAKTAFADFANTTVIFFMSLLVIGAAIFKTGLADLIGEKLIGLLGKSEKGIMMGSGIVAAGLSAFLNDTGTTGCFLSISSFFLRTSNSNSLSFLNSLSLSSSSFNFSISVNLLSSISDFGFGPRF</sequence>
<keyword evidence="6 7" id="KW-0472">Membrane</keyword>
<name>A0A1M4PMY5_9FIRM</name>
<proteinExistence type="predicted"/>
<dbReference type="OrthoDB" id="9765532at2"/>
<feature type="domain" description="Citrate transporter-like" evidence="8">
    <location>
        <begin position="16"/>
        <end position="146"/>
    </location>
</feature>
<dbReference type="InterPro" id="IPR051679">
    <property type="entry name" value="DASS-Related_Transporters"/>
</dbReference>
<dbReference type="PANTHER" id="PTHR43652">
    <property type="entry name" value="BASIC AMINO ACID ANTIPORTER YFCC-RELATED"/>
    <property type="match status" value="1"/>
</dbReference>
<dbReference type="GO" id="GO:0055085">
    <property type="term" value="P:transmembrane transport"/>
    <property type="evidence" value="ECO:0007669"/>
    <property type="project" value="InterPro"/>
</dbReference>
<evidence type="ECO:0000256" key="1">
    <source>
        <dbReference type="ARBA" id="ARBA00004141"/>
    </source>
</evidence>
<keyword evidence="2" id="KW-0813">Transport</keyword>
<evidence type="ECO:0000313" key="9">
    <source>
        <dbReference type="EMBL" id="SHD76858.1"/>
    </source>
</evidence>
<evidence type="ECO:0000256" key="2">
    <source>
        <dbReference type="ARBA" id="ARBA00022448"/>
    </source>
</evidence>
<dbReference type="RefSeq" id="WP_109840580.1">
    <property type="nucleotide sequence ID" value="NZ_LT669839.1"/>
</dbReference>
<evidence type="ECO:0000313" key="10">
    <source>
        <dbReference type="Proteomes" id="UP000245423"/>
    </source>
</evidence>
<keyword evidence="4" id="KW-0677">Repeat</keyword>
<evidence type="ECO:0000256" key="5">
    <source>
        <dbReference type="ARBA" id="ARBA00022989"/>
    </source>
</evidence>
<keyword evidence="10" id="KW-1185">Reference proteome</keyword>
<dbReference type="GO" id="GO:0005886">
    <property type="term" value="C:plasma membrane"/>
    <property type="evidence" value="ECO:0007669"/>
    <property type="project" value="TreeGrafter"/>
</dbReference>
<evidence type="ECO:0000256" key="4">
    <source>
        <dbReference type="ARBA" id="ARBA00022737"/>
    </source>
</evidence>
<evidence type="ECO:0000259" key="8">
    <source>
        <dbReference type="Pfam" id="PF03600"/>
    </source>
</evidence>